<dbReference type="SMART" id="SM00563">
    <property type="entry name" value="PlsC"/>
    <property type="match status" value="1"/>
</dbReference>
<keyword evidence="2" id="KW-0808">Transferase</keyword>
<comment type="similarity">
    <text evidence="1">Belongs to the 1-acyl-sn-glycerol-3-phosphate acyltransferase family.</text>
</comment>
<keyword evidence="6" id="KW-1185">Reference proteome</keyword>
<reference evidence="5" key="1">
    <citation type="submission" date="2022-07" db="EMBL/GenBank/DDBJ databases">
        <title>Genome Sequence of Physisporinus lineatus.</title>
        <authorList>
            <person name="Buettner E."/>
        </authorList>
    </citation>
    <scope>NUCLEOTIDE SEQUENCE</scope>
    <source>
        <strain evidence="5">VT162</strain>
    </source>
</reference>
<dbReference type="SUPFAM" id="SSF69593">
    <property type="entry name" value="Glycerol-3-phosphate (1)-acyltransferase"/>
    <property type="match status" value="1"/>
</dbReference>
<dbReference type="CDD" id="cd07990">
    <property type="entry name" value="LPLAT_LCLAT1-like"/>
    <property type="match status" value="1"/>
</dbReference>
<organism evidence="5 6">
    <name type="scientific">Meripilus lineatus</name>
    <dbReference type="NCBI Taxonomy" id="2056292"/>
    <lineage>
        <taxon>Eukaryota</taxon>
        <taxon>Fungi</taxon>
        <taxon>Dikarya</taxon>
        <taxon>Basidiomycota</taxon>
        <taxon>Agaricomycotina</taxon>
        <taxon>Agaricomycetes</taxon>
        <taxon>Polyporales</taxon>
        <taxon>Meripilaceae</taxon>
        <taxon>Meripilus</taxon>
    </lineage>
</organism>
<evidence type="ECO:0000256" key="3">
    <source>
        <dbReference type="ARBA" id="ARBA00023315"/>
    </source>
</evidence>
<evidence type="ECO:0000256" key="1">
    <source>
        <dbReference type="ARBA" id="ARBA00008655"/>
    </source>
</evidence>
<dbReference type="AlphaFoldDB" id="A0AAD5UW92"/>
<accession>A0AAD5UW92</accession>
<dbReference type="GO" id="GO:0036149">
    <property type="term" value="P:phosphatidylinositol acyl-chain remodeling"/>
    <property type="evidence" value="ECO:0007669"/>
    <property type="project" value="TreeGrafter"/>
</dbReference>
<sequence>MREYALARGRLGFYSVCLVIVNATVIDLTNIPNALWEVLMCQWFAPTKLVVTFETEGQGRFSPEELRGLVERDDTGRVVMLHLPKKTVLIANHQIYADWWYAWCLTYFTGTHKDVYIVLKKSLKWLPVVGWGMQLYNFIFLARSWASDRLYLSNRLSWLGKRAETQDTPLTLVLYPEGTLVSKDTRPISKKYADKLGISDMLHTLLPRSTGLHYSLRSLSPRIPSLELIDITVAYPGIQRYGYGQSYYTLRSIFCDRVPPPSIHMHIRKFKVASEVPIGDVSRSNLEPLPNGSATDNRANTVEVEVPEAEKVKFDEWLRELWREKDRRMTKFLDTGSLVEDPESSIEIPLQLRHPSEILDAFAFFVPAVGGWIYSRLC</sequence>
<evidence type="ECO:0000259" key="4">
    <source>
        <dbReference type="SMART" id="SM00563"/>
    </source>
</evidence>
<dbReference type="GO" id="GO:0005783">
    <property type="term" value="C:endoplasmic reticulum"/>
    <property type="evidence" value="ECO:0007669"/>
    <property type="project" value="TreeGrafter"/>
</dbReference>
<feature type="domain" description="Phospholipid/glycerol acyltransferase" evidence="4">
    <location>
        <begin position="87"/>
        <end position="213"/>
    </location>
</feature>
<evidence type="ECO:0000256" key="2">
    <source>
        <dbReference type="ARBA" id="ARBA00022679"/>
    </source>
</evidence>
<gene>
    <name evidence="5" type="ORF">NLI96_g10281</name>
</gene>
<dbReference type="PANTHER" id="PTHR10983">
    <property type="entry name" value="1-ACYLGLYCEROL-3-PHOSPHATE ACYLTRANSFERASE-RELATED"/>
    <property type="match status" value="1"/>
</dbReference>
<dbReference type="EMBL" id="JANAWD010000572">
    <property type="protein sequence ID" value="KAJ3477700.1"/>
    <property type="molecule type" value="Genomic_DNA"/>
</dbReference>
<keyword evidence="3" id="KW-0012">Acyltransferase</keyword>
<protein>
    <recommendedName>
        <fullName evidence="4">Phospholipid/glycerol acyltransferase domain-containing protein</fullName>
    </recommendedName>
</protein>
<dbReference type="InterPro" id="IPR032098">
    <property type="entry name" value="Acyltransf_C"/>
</dbReference>
<dbReference type="Pfam" id="PF01553">
    <property type="entry name" value="Acyltransferase"/>
    <property type="match status" value="1"/>
</dbReference>
<comment type="caution">
    <text evidence="5">The sequence shown here is derived from an EMBL/GenBank/DDBJ whole genome shotgun (WGS) entry which is preliminary data.</text>
</comment>
<dbReference type="PANTHER" id="PTHR10983:SF16">
    <property type="entry name" value="LYSOCARDIOLIPIN ACYLTRANSFERASE 1"/>
    <property type="match status" value="1"/>
</dbReference>
<dbReference type="GO" id="GO:0016746">
    <property type="term" value="F:acyltransferase activity"/>
    <property type="evidence" value="ECO:0007669"/>
    <property type="project" value="UniProtKB-KW"/>
</dbReference>
<dbReference type="Pfam" id="PF16076">
    <property type="entry name" value="Acyltransf_C"/>
    <property type="match status" value="1"/>
</dbReference>
<dbReference type="InterPro" id="IPR002123">
    <property type="entry name" value="Plipid/glycerol_acylTrfase"/>
</dbReference>
<evidence type="ECO:0000313" key="6">
    <source>
        <dbReference type="Proteomes" id="UP001212997"/>
    </source>
</evidence>
<name>A0AAD5UW92_9APHY</name>
<dbReference type="Proteomes" id="UP001212997">
    <property type="component" value="Unassembled WGS sequence"/>
</dbReference>
<evidence type="ECO:0000313" key="5">
    <source>
        <dbReference type="EMBL" id="KAJ3477700.1"/>
    </source>
</evidence>
<proteinExistence type="inferred from homology"/>